<sequence>MAKTIEKEIEILFKIERKPGFYLGRESISLMMAFFRGYLLGITNDKPKPIESIAGFQEYIAKRHSIKTSHSWADIILFMEGNDERRAFRSFYAYFYEFLKDKGYEIPCESSEDTA</sequence>
<comment type="caution">
    <text evidence="1">The sequence shown here is derived from an EMBL/GenBank/DDBJ whole genome shotgun (WGS) entry which is preliminary data.</text>
</comment>
<dbReference type="EMBL" id="JAFREP010000013">
    <property type="protein sequence ID" value="MBO1319549.1"/>
    <property type="molecule type" value="Genomic_DNA"/>
</dbReference>
<accession>A0A8J7Q9P7</accession>
<keyword evidence="2" id="KW-1185">Reference proteome</keyword>
<dbReference type="AlphaFoldDB" id="A0A8J7Q9P7"/>
<evidence type="ECO:0000313" key="2">
    <source>
        <dbReference type="Proteomes" id="UP000664417"/>
    </source>
</evidence>
<proteinExistence type="predicted"/>
<gene>
    <name evidence="1" type="ORF">J3U88_13825</name>
</gene>
<evidence type="ECO:0000313" key="1">
    <source>
        <dbReference type="EMBL" id="MBO1319549.1"/>
    </source>
</evidence>
<name>A0A8J7Q9P7_9BACT</name>
<reference evidence="1" key="1">
    <citation type="submission" date="2021-03" db="EMBL/GenBank/DDBJ databases">
        <authorList>
            <person name="Wang G."/>
        </authorList>
    </citation>
    <scope>NUCLEOTIDE SEQUENCE</scope>
    <source>
        <strain evidence="1">KCTC 12899</strain>
    </source>
</reference>
<dbReference type="Proteomes" id="UP000664417">
    <property type="component" value="Unassembled WGS sequence"/>
</dbReference>
<organism evidence="1 2">
    <name type="scientific">Acanthopleuribacter pedis</name>
    <dbReference type="NCBI Taxonomy" id="442870"/>
    <lineage>
        <taxon>Bacteria</taxon>
        <taxon>Pseudomonadati</taxon>
        <taxon>Acidobacteriota</taxon>
        <taxon>Holophagae</taxon>
        <taxon>Acanthopleuribacterales</taxon>
        <taxon>Acanthopleuribacteraceae</taxon>
        <taxon>Acanthopleuribacter</taxon>
    </lineage>
</organism>
<dbReference type="RefSeq" id="WP_207859456.1">
    <property type="nucleotide sequence ID" value="NZ_JAFREP010000013.1"/>
</dbReference>
<protein>
    <submittedName>
        <fullName evidence="1">Uncharacterized protein</fullName>
    </submittedName>
</protein>